<accession>A0A2Z7B026</accession>
<gene>
    <name evidence="1" type="ORF">F511_42820</name>
</gene>
<sequence>MGGGTPPDAMAACARATSRIARDILACWSSDGRLLDMHWLHDCGTLAGRWSSANCASVGRRRARCWPHRRCALVAREATPGRTLAVWFLHAGRTLDAAGRARRLAAGRYVRRAWRDTARPCAVRNMVATAVRRSSGDVVTDEFF</sequence>
<dbReference type="EMBL" id="KV010443">
    <property type="protein sequence ID" value="KZV27662.1"/>
    <property type="molecule type" value="Genomic_DNA"/>
</dbReference>
<protein>
    <submittedName>
        <fullName evidence="1">Uncharacterized protein</fullName>
    </submittedName>
</protein>
<evidence type="ECO:0000313" key="2">
    <source>
        <dbReference type="Proteomes" id="UP000250235"/>
    </source>
</evidence>
<dbReference type="Proteomes" id="UP000250235">
    <property type="component" value="Unassembled WGS sequence"/>
</dbReference>
<evidence type="ECO:0000313" key="1">
    <source>
        <dbReference type="EMBL" id="KZV27662.1"/>
    </source>
</evidence>
<reference evidence="1 2" key="1">
    <citation type="journal article" date="2015" name="Proc. Natl. Acad. Sci. U.S.A.">
        <title>The resurrection genome of Boea hygrometrica: A blueprint for survival of dehydration.</title>
        <authorList>
            <person name="Xiao L."/>
            <person name="Yang G."/>
            <person name="Zhang L."/>
            <person name="Yang X."/>
            <person name="Zhao S."/>
            <person name="Ji Z."/>
            <person name="Zhou Q."/>
            <person name="Hu M."/>
            <person name="Wang Y."/>
            <person name="Chen M."/>
            <person name="Xu Y."/>
            <person name="Jin H."/>
            <person name="Xiao X."/>
            <person name="Hu G."/>
            <person name="Bao F."/>
            <person name="Hu Y."/>
            <person name="Wan P."/>
            <person name="Li L."/>
            <person name="Deng X."/>
            <person name="Kuang T."/>
            <person name="Xiang C."/>
            <person name="Zhu J.K."/>
            <person name="Oliver M.J."/>
            <person name="He Y."/>
        </authorList>
    </citation>
    <scope>NUCLEOTIDE SEQUENCE [LARGE SCALE GENOMIC DNA]</scope>
    <source>
        <strain evidence="2">cv. XS01</strain>
    </source>
</reference>
<organism evidence="1 2">
    <name type="scientific">Dorcoceras hygrometricum</name>
    <dbReference type="NCBI Taxonomy" id="472368"/>
    <lineage>
        <taxon>Eukaryota</taxon>
        <taxon>Viridiplantae</taxon>
        <taxon>Streptophyta</taxon>
        <taxon>Embryophyta</taxon>
        <taxon>Tracheophyta</taxon>
        <taxon>Spermatophyta</taxon>
        <taxon>Magnoliopsida</taxon>
        <taxon>eudicotyledons</taxon>
        <taxon>Gunneridae</taxon>
        <taxon>Pentapetalae</taxon>
        <taxon>asterids</taxon>
        <taxon>lamiids</taxon>
        <taxon>Lamiales</taxon>
        <taxon>Gesneriaceae</taxon>
        <taxon>Didymocarpoideae</taxon>
        <taxon>Trichosporeae</taxon>
        <taxon>Loxocarpinae</taxon>
        <taxon>Dorcoceras</taxon>
    </lineage>
</organism>
<keyword evidence="2" id="KW-1185">Reference proteome</keyword>
<dbReference type="AlphaFoldDB" id="A0A2Z7B026"/>
<proteinExistence type="predicted"/>
<name>A0A2Z7B026_9LAMI</name>